<keyword evidence="3" id="KW-1185">Reference proteome</keyword>
<proteinExistence type="predicted"/>
<accession>A0ABP8Y711</accession>
<dbReference type="Pfam" id="PF07811">
    <property type="entry name" value="TadE"/>
    <property type="match status" value="1"/>
</dbReference>
<dbReference type="InterPro" id="IPR012495">
    <property type="entry name" value="TadE-like_dom"/>
</dbReference>
<evidence type="ECO:0000313" key="3">
    <source>
        <dbReference type="Proteomes" id="UP001499974"/>
    </source>
</evidence>
<name>A0ABP8Y711_9ACTN</name>
<sequence>MLPILMAVIFGIVEITLLVKDDVAITSATRQGARVASAAADAGPGTCPSGAGAPVCTPTSTPAFAQAAADAIQHAGQSMPQDLIKYILIYKANKKGFPGGESTTTMPTSCSGITACVMFKWWAPSDSFRYDSGTWDSASVNACVNEGDTLGIYLRATHKFSTGFLGDGASLEDRAVMKFEPLDPDSCKPGTVTPHP</sequence>
<dbReference type="EMBL" id="BAABKM010000005">
    <property type="protein sequence ID" value="GAA4721519.1"/>
    <property type="molecule type" value="Genomic_DNA"/>
</dbReference>
<feature type="domain" description="TadE-like" evidence="1">
    <location>
        <begin position="2"/>
        <end position="34"/>
    </location>
</feature>
<evidence type="ECO:0000313" key="2">
    <source>
        <dbReference type="EMBL" id="GAA4721519.1"/>
    </source>
</evidence>
<dbReference type="Proteomes" id="UP001499974">
    <property type="component" value="Unassembled WGS sequence"/>
</dbReference>
<gene>
    <name evidence="2" type="ORF">GCM10023349_47460</name>
</gene>
<comment type="caution">
    <text evidence="2">The sequence shown here is derived from an EMBL/GenBank/DDBJ whole genome shotgun (WGS) entry which is preliminary data.</text>
</comment>
<organism evidence="2 3">
    <name type="scientific">Nocardioides conyzicola</name>
    <dbReference type="NCBI Taxonomy" id="1651781"/>
    <lineage>
        <taxon>Bacteria</taxon>
        <taxon>Bacillati</taxon>
        <taxon>Actinomycetota</taxon>
        <taxon>Actinomycetes</taxon>
        <taxon>Propionibacteriales</taxon>
        <taxon>Nocardioidaceae</taxon>
        <taxon>Nocardioides</taxon>
    </lineage>
</organism>
<reference evidence="3" key="1">
    <citation type="journal article" date="2019" name="Int. J. Syst. Evol. Microbiol.">
        <title>The Global Catalogue of Microorganisms (GCM) 10K type strain sequencing project: providing services to taxonomists for standard genome sequencing and annotation.</title>
        <authorList>
            <consortium name="The Broad Institute Genomics Platform"/>
            <consortium name="The Broad Institute Genome Sequencing Center for Infectious Disease"/>
            <person name="Wu L."/>
            <person name="Ma J."/>
        </authorList>
    </citation>
    <scope>NUCLEOTIDE SEQUENCE [LARGE SCALE GENOMIC DNA]</scope>
    <source>
        <strain evidence="3">JCM 18531</strain>
    </source>
</reference>
<evidence type="ECO:0000259" key="1">
    <source>
        <dbReference type="Pfam" id="PF07811"/>
    </source>
</evidence>
<protein>
    <recommendedName>
        <fullName evidence="1">TadE-like domain-containing protein</fullName>
    </recommendedName>
</protein>